<feature type="chain" id="PRO_5042263546" evidence="1">
    <location>
        <begin position="21"/>
        <end position="131"/>
    </location>
</feature>
<evidence type="ECO:0000256" key="1">
    <source>
        <dbReference type="SAM" id="SignalP"/>
    </source>
</evidence>
<keyword evidence="1" id="KW-0732">Signal</keyword>
<keyword evidence="3" id="KW-1185">Reference proteome</keyword>
<accession>A0AAF0C0Z7</accession>
<organism evidence="2 3">
    <name type="scientific">Thalassomonas actiniarum</name>
    <dbReference type="NCBI Taxonomy" id="485447"/>
    <lineage>
        <taxon>Bacteria</taxon>
        <taxon>Pseudomonadati</taxon>
        <taxon>Pseudomonadota</taxon>
        <taxon>Gammaproteobacteria</taxon>
        <taxon>Alteromonadales</taxon>
        <taxon>Colwelliaceae</taxon>
        <taxon>Thalassomonas</taxon>
    </lineage>
</organism>
<feature type="signal peptide" evidence="1">
    <location>
        <begin position="1"/>
        <end position="20"/>
    </location>
</feature>
<gene>
    <name evidence="2" type="ORF">SG35_016960</name>
</gene>
<reference evidence="2 3" key="2">
    <citation type="journal article" date="2022" name="Mar. Drugs">
        <title>Bioassay-Guided Fractionation Leads to the Detection of Cholic Acid Generated by the Rare Thalassomonas sp.</title>
        <authorList>
            <person name="Pheiffer F."/>
            <person name="Schneider Y.K."/>
            <person name="Hansen E.H."/>
            <person name="Andersen J.H."/>
            <person name="Isaksson J."/>
            <person name="Busche T."/>
            <person name="R C."/>
            <person name="Kalinowski J."/>
            <person name="Zyl L.V."/>
            <person name="Trindade M."/>
        </authorList>
    </citation>
    <scope>NUCLEOTIDE SEQUENCE [LARGE SCALE GENOMIC DNA]</scope>
    <source>
        <strain evidence="2 3">A5K-106</strain>
    </source>
</reference>
<dbReference type="KEGG" id="tact:SG35_016960"/>
<proteinExistence type="predicted"/>
<dbReference type="Proteomes" id="UP000032568">
    <property type="component" value="Chromosome"/>
</dbReference>
<name>A0AAF0C0Z7_9GAMM</name>
<evidence type="ECO:0000313" key="2">
    <source>
        <dbReference type="EMBL" id="WDD97042.1"/>
    </source>
</evidence>
<protein>
    <submittedName>
        <fullName evidence="2">Uncharacterized protein</fullName>
    </submittedName>
</protein>
<evidence type="ECO:0000313" key="3">
    <source>
        <dbReference type="Proteomes" id="UP000032568"/>
    </source>
</evidence>
<dbReference type="RefSeq" id="WP_044831667.1">
    <property type="nucleotide sequence ID" value="NZ_CP059735.1"/>
</dbReference>
<reference evidence="2 3" key="1">
    <citation type="journal article" date="2015" name="Genome Announc.">
        <title>Draft Genome Sequences of Marine Isolates of Thalassomonas viridans and Thalassomonas actiniarum.</title>
        <authorList>
            <person name="Olonade I."/>
            <person name="van Zyl L.J."/>
            <person name="Trindade M."/>
        </authorList>
    </citation>
    <scope>NUCLEOTIDE SEQUENCE [LARGE SCALE GENOMIC DNA]</scope>
    <source>
        <strain evidence="2 3">A5K-106</strain>
    </source>
</reference>
<dbReference type="AlphaFoldDB" id="A0AAF0C0Z7"/>
<dbReference type="EMBL" id="CP059735">
    <property type="protein sequence ID" value="WDD97042.1"/>
    <property type="molecule type" value="Genomic_DNA"/>
</dbReference>
<sequence>MNFKGIALAVAAMASVNAYAANDVYGTVSEIHLRSGDNGDHDIYVRLDVMKDYSTFESCIIDGGTMTWDLDMSSPVMPQQYQMLQRSYSEKLPVVISGFADVCANGNTNSDKIFELSPWSWDAYLNKPQAN</sequence>